<organism evidence="3 4">
    <name type="scientific">Carnegiea gigantea</name>
    <dbReference type="NCBI Taxonomy" id="171969"/>
    <lineage>
        <taxon>Eukaryota</taxon>
        <taxon>Viridiplantae</taxon>
        <taxon>Streptophyta</taxon>
        <taxon>Embryophyta</taxon>
        <taxon>Tracheophyta</taxon>
        <taxon>Spermatophyta</taxon>
        <taxon>Magnoliopsida</taxon>
        <taxon>eudicotyledons</taxon>
        <taxon>Gunneridae</taxon>
        <taxon>Pentapetalae</taxon>
        <taxon>Caryophyllales</taxon>
        <taxon>Cactineae</taxon>
        <taxon>Cactaceae</taxon>
        <taxon>Cactoideae</taxon>
        <taxon>Echinocereeae</taxon>
        <taxon>Carnegiea</taxon>
    </lineage>
</organism>
<dbReference type="Proteomes" id="UP001153076">
    <property type="component" value="Unassembled WGS sequence"/>
</dbReference>
<evidence type="ECO:0000256" key="1">
    <source>
        <dbReference type="SAM" id="MobiDB-lite"/>
    </source>
</evidence>
<feature type="region of interest" description="Disordered" evidence="1">
    <location>
        <begin position="212"/>
        <end position="280"/>
    </location>
</feature>
<sequence length="280" mass="31300">MEVMHFDNNIFGYSQTQAVVVLKLRTTPANVDFRPIYLKVTVNIDDDVPGALKGKTNSTTGYVNYFFLLSLDEVAYNYFYLIDQNFPERAKEVIDDLVGKHGPRETGFLMNTREDDMRLDAERRAVVEALKMLLRVAIGLNVILLGMGIWWISAQVDHAVAWGPFFRRRYGVLEGKSPATYLLPHERILSREHLGQPTSFLTDPGVREESFSGLDARDESSSGPEPHSAEPKSATPADDLSQQPITKQPLSLAAPTTHRTVGIKRMHSAPAATTEAKIDR</sequence>
<evidence type="ECO:0008006" key="5">
    <source>
        <dbReference type="Google" id="ProtNLM"/>
    </source>
</evidence>
<keyword evidence="4" id="KW-1185">Reference proteome</keyword>
<keyword evidence="2" id="KW-0812">Transmembrane</keyword>
<feature type="transmembrane region" description="Helical" evidence="2">
    <location>
        <begin position="132"/>
        <end position="152"/>
    </location>
</feature>
<name>A0A9Q1QIR7_9CARY</name>
<keyword evidence="2" id="KW-0472">Membrane</keyword>
<comment type="caution">
    <text evidence="3">The sequence shown here is derived from an EMBL/GenBank/DDBJ whole genome shotgun (WGS) entry which is preliminary data.</text>
</comment>
<evidence type="ECO:0000313" key="4">
    <source>
        <dbReference type="Proteomes" id="UP001153076"/>
    </source>
</evidence>
<evidence type="ECO:0000256" key="2">
    <source>
        <dbReference type="SAM" id="Phobius"/>
    </source>
</evidence>
<dbReference type="AlphaFoldDB" id="A0A9Q1QIR7"/>
<feature type="compositionally biased region" description="Polar residues" evidence="1">
    <location>
        <begin position="240"/>
        <end position="249"/>
    </location>
</feature>
<gene>
    <name evidence="3" type="ORF">Cgig2_030244</name>
</gene>
<keyword evidence="2" id="KW-1133">Transmembrane helix</keyword>
<proteinExistence type="predicted"/>
<accession>A0A9Q1QIR7</accession>
<evidence type="ECO:0000313" key="3">
    <source>
        <dbReference type="EMBL" id="KAJ8443041.1"/>
    </source>
</evidence>
<reference evidence="3" key="1">
    <citation type="submission" date="2022-04" db="EMBL/GenBank/DDBJ databases">
        <title>Carnegiea gigantea Genome sequencing and assembly v2.</title>
        <authorList>
            <person name="Copetti D."/>
            <person name="Sanderson M.J."/>
            <person name="Burquez A."/>
            <person name="Wojciechowski M.F."/>
        </authorList>
    </citation>
    <scope>NUCLEOTIDE SEQUENCE</scope>
    <source>
        <strain evidence="3">SGP5-SGP5p</strain>
        <tissue evidence="3">Aerial part</tissue>
    </source>
</reference>
<dbReference type="EMBL" id="JAKOGI010000128">
    <property type="protein sequence ID" value="KAJ8443041.1"/>
    <property type="molecule type" value="Genomic_DNA"/>
</dbReference>
<protein>
    <recommendedName>
        <fullName evidence="5">Transmembrane protein</fullName>
    </recommendedName>
</protein>